<dbReference type="KEGG" id="thao:NI17_016970"/>
<dbReference type="EMBL" id="CP063196">
    <property type="protein sequence ID" value="UOE18503.1"/>
    <property type="molecule type" value="Genomic_DNA"/>
</dbReference>
<accession>A0AA97M2U7</accession>
<keyword evidence="2" id="KW-1185">Reference proteome</keyword>
<name>A0AA97M2U7_9ACTN</name>
<evidence type="ECO:0000313" key="2">
    <source>
        <dbReference type="Proteomes" id="UP000265719"/>
    </source>
</evidence>
<gene>
    <name evidence="1" type="ORF">NI17_016970</name>
</gene>
<dbReference type="AlphaFoldDB" id="A0AA97M2U7"/>
<organism evidence="1 2">
    <name type="scientific">Thermobifida halotolerans</name>
    <dbReference type="NCBI Taxonomy" id="483545"/>
    <lineage>
        <taxon>Bacteria</taxon>
        <taxon>Bacillati</taxon>
        <taxon>Actinomycetota</taxon>
        <taxon>Actinomycetes</taxon>
        <taxon>Streptosporangiales</taxon>
        <taxon>Nocardiopsidaceae</taxon>
        <taxon>Thermobifida</taxon>
    </lineage>
</organism>
<protein>
    <submittedName>
        <fullName evidence="1">Uncharacterized protein</fullName>
    </submittedName>
</protein>
<dbReference type="RefSeq" id="WP_147416975.1">
    <property type="nucleotide sequence ID" value="NZ_CP063196.1"/>
</dbReference>
<evidence type="ECO:0000313" key="1">
    <source>
        <dbReference type="EMBL" id="UOE18503.1"/>
    </source>
</evidence>
<dbReference type="Proteomes" id="UP000265719">
    <property type="component" value="Chromosome"/>
</dbReference>
<reference evidence="1" key="1">
    <citation type="submission" date="2020-10" db="EMBL/GenBank/DDBJ databases">
        <title>De novo genome project of the cellulose decomposer Thermobifida halotolerans type strain.</title>
        <authorList>
            <person name="Nagy I."/>
            <person name="Horvath B."/>
            <person name="Kukolya J."/>
            <person name="Nagy I."/>
            <person name="Orsini M."/>
        </authorList>
    </citation>
    <scope>NUCLEOTIDE SEQUENCE</scope>
    <source>
        <strain evidence="1">DSM 44931</strain>
    </source>
</reference>
<sequence length="74" mass="7973">MEASIARLRGLIARELQREFSGAIVRPLPEGGWVAVYRGTPVTAGDAVMLRARLAAMNSSSVEVLDLLWSLYGG</sequence>
<proteinExistence type="predicted"/>